<feature type="signal peptide" evidence="1">
    <location>
        <begin position="1"/>
        <end position="18"/>
    </location>
</feature>
<evidence type="ECO:0000259" key="2">
    <source>
        <dbReference type="Pfam" id="PF13568"/>
    </source>
</evidence>
<gene>
    <name evidence="3" type="ORF">FK178_00755</name>
</gene>
<sequence length="197" mass="21561">MKNLIVAVLLLMGGSAFAQASYGIKGGLNYGATGEYENYSQVAGDVSTIENGKSKTGYHLGLFGKFEILGFFLQPELVYTKLNTEYENFDYNISKIDAPILLGVNLLGPLHIKAGPSFQYILKNELENSSRDISDVENPITLGYQLGVGVNLGRVGLDLRYEGGLKENNAFGEMATDNNIKIDSRPSQWILGLSYTF</sequence>
<dbReference type="EMBL" id="CP042476">
    <property type="protein sequence ID" value="QED36342.1"/>
    <property type="molecule type" value="Genomic_DNA"/>
</dbReference>
<accession>A0A5B8YEE9</accession>
<proteinExistence type="predicted"/>
<name>A0A5B8YEE9_9FLAO</name>
<reference evidence="3 4" key="1">
    <citation type="submission" date="2019-08" db="EMBL/GenBank/DDBJ databases">
        <title>Antarcticibacterium arcticum sp. nov., a bacterium isolated from marine sediment of the Canadian Beaufort Sea.</title>
        <authorList>
            <person name="Lee Y.M."/>
            <person name="Baek K."/>
            <person name="Lee D.-H."/>
            <person name="Shin S.C."/>
            <person name="Jin Y.K."/>
            <person name="Park Y."/>
        </authorList>
    </citation>
    <scope>NUCLEOTIDE SEQUENCE [LARGE SCALE GENOMIC DNA]</scope>
    <source>
        <strain evidence="3 4">PAMC 28998</strain>
    </source>
</reference>
<dbReference type="InterPro" id="IPR025665">
    <property type="entry name" value="Beta-barrel_OMP_2"/>
</dbReference>
<evidence type="ECO:0000256" key="1">
    <source>
        <dbReference type="SAM" id="SignalP"/>
    </source>
</evidence>
<dbReference type="KEGG" id="anp:FK178_00755"/>
<dbReference type="Pfam" id="PF13568">
    <property type="entry name" value="OMP_b-brl_2"/>
    <property type="match status" value="1"/>
</dbReference>
<keyword evidence="1" id="KW-0732">Signal</keyword>
<dbReference type="OrthoDB" id="1431594at2"/>
<feature type="domain" description="Outer membrane protein beta-barrel" evidence="2">
    <location>
        <begin position="17"/>
        <end position="166"/>
    </location>
</feature>
<dbReference type="RefSeq" id="WP_146830055.1">
    <property type="nucleotide sequence ID" value="NZ_CP042476.1"/>
</dbReference>
<protein>
    <submittedName>
        <fullName evidence="3">PorT family protein</fullName>
    </submittedName>
</protein>
<feature type="chain" id="PRO_5022682360" evidence="1">
    <location>
        <begin position="19"/>
        <end position="197"/>
    </location>
</feature>
<dbReference type="InterPro" id="IPR011250">
    <property type="entry name" value="OMP/PagP_B-barrel"/>
</dbReference>
<dbReference type="SUPFAM" id="SSF56925">
    <property type="entry name" value="OMPA-like"/>
    <property type="match status" value="1"/>
</dbReference>
<evidence type="ECO:0000313" key="3">
    <source>
        <dbReference type="EMBL" id="QED36342.1"/>
    </source>
</evidence>
<dbReference type="Proteomes" id="UP000321954">
    <property type="component" value="Chromosome"/>
</dbReference>
<evidence type="ECO:0000313" key="4">
    <source>
        <dbReference type="Proteomes" id="UP000321954"/>
    </source>
</evidence>
<keyword evidence="4" id="KW-1185">Reference proteome</keyword>
<dbReference type="AlphaFoldDB" id="A0A5B8YEE9"/>
<organism evidence="3 4">
    <name type="scientific">Antarcticibacterium arcticum</name>
    <dbReference type="NCBI Taxonomy" id="2585771"/>
    <lineage>
        <taxon>Bacteria</taxon>
        <taxon>Pseudomonadati</taxon>
        <taxon>Bacteroidota</taxon>
        <taxon>Flavobacteriia</taxon>
        <taxon>Flavobacteriales</taxon>
        <taxon>Flavobacteriaceae</taxon>
        <taxon>Antarcticibacterium</taxon>
    </lineage>
</organism>